<dbReference type="EMBL" id="JAUOQO010000246">
    <property type="protein sequence ID" value="MDO6575129.1"/>
    <property type="molecule type" value="Genomic_DNA"/>
</dbReference>
<comment type="caution">
    <text evidence="1">The sequence shown here is derived from an EMBL/GenBank/DDBJ whole genome shotgun (WGS) entry which is preliminary data.</text>
</comment>
<proteinExistence type="predicted"/>
<dbReference type="Proteomes" id="UP001170310">
    <property type="component" value="Unassembled WGS sequence"/>
</dbReference>
<reference evidence="1" key="1">
    <citation type="submission" date="2023-07" db="EMBL/GenBank/DDBJ databases">
        <title>Genome content predicts the carbon catabolic preferences of heterotrophic bacteria.</title>
        <authorList>
            <person name="Gralka M."/>
        </authorList>
    </citation>
    <scope>NUCLEOTIDE SEQUENCE</scope>
    <source>
        <strain evidence="1">E2R20</strain>
    </source>
</reference>
<sequence length="86" mass="9683">MRLIEITQDLQVSRVIEVQDWFVTEVSERGGFGSRAQIAFGEIEISEFVPDPSDLTNERTLSSVFQVEAEDENGVLSTFDLSSRLD</sequence>
<accession>A0AAW7YUY7</accession>
<feature type="non-terminal residue" evidence="1">
    <location>
        <position position="86"/>
    </location>
</feature>
<evidence type="ECO:0000313" key="1">
    <source>
        <dbReference type="EMBL" id="MDO6575129.1"/>
    </source>
</evidence>
<keyword evidence="2" id="KW-1185">Reference proteome</keyword>
<gene>
    <name evidence="1" type="ORF">Q4528_13520</name>
</gene>
<protein>
    <submittedName>
        <fullName evidence="1">Uncharacterized protein</fullName>
    </submittedName>
</protein>
<name>A0AAW7YUY7_9STAP</name>
<evidence type="ECO:0000313" key="2">
    <source>
        <dbReference type="Proteomes" id="UP001170310"/>
    </source>
</evidence>
<dbReference type="AlphaFoldDB" id="A0AAW7YUY7"/>
<organism evidence="1 2">
    <name type="scientific">Staphylococcus pasteuri_A</name>
    <dbReference type="NCBI Taxonomy" id="3062664"/>
    <lineage>
        <taxon>Bacteria</taxon>
        <taxon>Bacillati</taxon>
        <taxon>Bacillota</taxon>
        <taxon>Bacilli</taxon>
        <taxon>Bacillales</taxon>
        <taxon>Staphylococcaceae</taxon>
        <taxon>Staphylococcus</taxon>
    </lineage>
</organism>